<feature type="domain" description="Histidine kinase" evidence="9">
    <location>
        <begin position="29"/>
        <end position="231"/>
    </location>
</feature>
<dbReference type="Proteomes" id="UP000679749">
    <property type="component" value="Unassembled WGS sequence"/>
</dbReference>
<keyword evidence="7" id="KW-0067">ATP-binding</keyword>
<protein>
    <recommendedName>
        <fullName evidence="2">histidine kinase</fullName>
        <ecNumber evidence="2">2.7.13.3</ecNumber>
    </recommendedName>
</protein>
<dbReference type="InterPro" id="IPR003661">
    <property type="entry name" value="HisK_dim/P_dom"/>
</dbReference>
<dbReference type="InterPro" id="IPR002645">
    <property type="entry name" value="STAS_dom"/>
</dbReference>
<dbReference type="PRINTS" id="PR00344">
    <property type="entry name" value="BCTRLSENSOR"/>
</dbReference>
<comment type="catalytic activity">
    <reaction evidence="1">
        <text>ATP + protein L-histidine = ADP + protein N-phospho-L-histidine.</text>
        <dbReference type="EC" id="2.7.13.3"/>
    </reaction>
</comment>
<dbReference type="Gene3D" id="3.30.565.10">
    <property type="entry name" value="Histidine kinase-like ATPase, C-terminal domain"/>
    <property type="match status" value="1"/>
</dbReference>
<dbReference type="Pfam" id="PF01740">
    <property type="entry name" value="STAS"/>
    <property type="match status" value="1"/>
</dbReference>
<sequence length="520" mass="59134">MNTEEKVYAESGMTNHLSQLASIGQIAAGIAHEVRNPLTAVKGFLQLLQQDQKNEYLEIAHSELDNALKTLNNLLQVSKPDLEDEEFQTIYLSVELESIINLFQDKMYEITIQTDFQNTGAAIYGRKNQFKKAFFNLIKNAIEAIDGEGAITLTHYTKNNEVIVTIQDTGVGIPEEKLSLLGTPFFTTKDQGTGMGLAQVFSVIYQHGGMILVDSKKNQGTSFTIRLPQQQQKTQRGVRKLDVMFDDKYSIKEYFLGNQKLFEDRLLAEATTVSDKIDDIHNVGINLLNNAHKLVLYVVEGREHELISFAKQEGMAWAMHSLTLAFKLEWIQAIRRTLWDFLYNFDALNKLETDRITFFSMEKSINELIDQFLTHFFITYTKYKDELLENQRKLVENLSVPIIPINKEICILPLIGTLDDLRISTIQNKVLAEIEYRQIQTLIIDLSGVASMEKEAARNFVQIIQGFSMMGCKTILTGMRAEIVKSLITSGVDISHKVEFKGTLQLALNDIVFHKDLQEV</sequence>
<dbReference type="InterPro" id="IPR036890">
    <property type="entry name" value="HATPase_C_sf"/>
</dbReference>
<dbReference type="PROSITE" id="PS50109">
    <property type="entry name" value="HIS_KIN"/>
    <property type="match status" value="1"/>
</dbReference>
<dbReference type="PANTHER" id="PTHR43065:SF46">
    <property type="entry name" value="C4-DICARBOXYLATE TRANSPORT SENSOR PROTEIN DCTB"/>
    <property type="match status" value="1"/>
</dbReference>
<keyword evidence="3" id="KW-0597">Phosphoprotein</keyword>
<accession>A0A942U5Z7</accession>
<dbReference type="AlphaFoldDB" id="A0A942U5Z7"/>
<evidence type="ECO:0000259" key="10">
    <source>
        <dbReference type="PROSITE" id="PS50801"/>
    </source>
</evidence>
<dbReference type="RefSeq" id="WP_213118066.1">
    <property type="nucleotide sequence ID" value="NZ_JAGYPF010000003.1"/>
</dbReference>
<evidence type="ECO:0000256" key="1">
    <source>
        <dbReference type="ARBA" id="ARBA00000085"/>
    </source>
</evidence>
<keyword evidence="4" id="KW-0808">Transferase</keyword>
<gene>
    <name evidence="11" type="ORF">KHA99_13770</name>
</gene>
<evidence type="ECO:0000256" key="8">
    <source>
        <dbReference type="ARBA" id="ARBA00023012"/>
    </source>
</evidence>
<evidence type="ECO:0000313" key="11">
    <source>
        <dbReference type="EMBL" id="MBS4213517.1"/>
    </source>
</evidence>
<dbReference type="InterPro" id="IPR003594">
    <property type="entry name" value="HATPase_dom"/>
</dbReference>
<proteinExistence type="predicted"/>
<dbReference type="PANTHER" id="PTHR43065">
    <property type="entry name" value="SENSOR HISTIDINE KINASE"/>
    <property type="match status" value="1"/>
</dbReference>
<dbReference type="InterPro" id="IPR036513">
    <property type="entry name" value="STAS_dom_sf"/>
</dbReference>
<evidence type="ECO:0000256" key="7">
    <source>
        <dbReference type="ARBA" id="ARBA00022840"/>
    </source>
</evidence>
<evidence type="ECO:0000256" key="3">
    <source>
        <dbReference type="ARBA" id="ARBA00022553"/>
    </source>
</evidence>
<evidence type="ECO:0000313" key="12">
    <source>
        <dbReference type="Proteomes" id="UP000679749"/>
    </source>
</evidence>
<dbReference type="CDD" id="cd00082">
    <property type="entry name" value="HisKA"/>
    <property type="match status" value="1"/>
</dbReference>
<dbReference type="InterPro" id="IPR005467">
    <property type="entry name" value="His_kinase_dom"/>
</dbReference>
<dbReference type="PROSITE" id="PS50801">
    <property type="entry name" value="STAS"/>
    <property type="match status" value="1"/>
</dbReference>
<name>A0A942U5Z7_9BACI</name>
<dbReference type="CDD" id="cd07041">
    <property type="entry name" value="STAS_RsbR_RsbS_like"/>
    <property type="match status" value="1"/>
</dbReference>
<evidence type="ECO:0000256" key="4">
    <source>
        <dbReference type="ARBA" id="ARBA00022679"/>
    </source>
</evidence>
<dbReference type="InterPro" id="IPR036097">
    <property type="entry name" value="HisK_dim/P_sf"/>
</dbReference>
<feature type="domain" description="STAS" evidence="10">
    <location>
        <begin position="399"/>
        <end position="511"/>
    </location>
</feature>
<keyword evidence="5" id="KW-0547">Nucleotide-binding</keyword>
<keyword evidence="8" id="KW-0902">Two-component regulatory system</keyword>
<dbReference type="Gene3D" id="3.30.750.24">
    <property type="entry name" value="STAS domain"/>
    <property type="match status" value="1"/>
</dbReference>
<dbReference type="Pfam" id="PF00512">
    <property type="entry name" value="HisKA"/>
    <property type="match status" value="1"/>
</dbReference>
<dbReference type="GO" id="GO:0000155">
    <property type="term" value="F:phosphorelay sensor kinase activity"/>
    <property type="evidence" value="ECO:0007669"/>
    <property type="project" value="InterPro"/>
</dbReference>
<keyword evidence="6" id="KW-0418">Kinase</keyword>
<evidence type="ECO:0000256" key="5">
    <source>
        <dbReference type="ARBA" id="ARBA00022741"/>
    </source>
</evidence>
<reference evidence="11" key="1">
    <citation type="submission" date="2021-05" db="EMBL/GenBank/DDBJ databases">
        <title>Novel Bacillus species.</title>
        <authorList>
            <person name="Liu G."/>
        </authorList>
    </citation>
    <scope>NUCLEOTIDE SEQUENCE</scope>
    <source>
        <strain evidence="11">FJAT-49825</strain>
    </source>
</reference>
<dbReference type="GO" id="GO:0005524">
    <property type="term" value="F:ATP binding"/>
    <property type="evidence" value="ECO:0007669"/>
    <property type="project" value="UniProtKB-KW"/>
</dbReference>
<keyword evidence="12" id="KW-1185">Reference proteome</keyword>
<dbReference type="InterPro" id="IPR004358">
    <property type="entry name" value="Sig_transdc_His_kin-like_C"/>
</dbReference>
<dbReference type="EC" id="2.7.13.3" evidence="2"/>
<dbReference type="Pfam" id="PF02518">
    <property type="entry name" value="HATPase_c"/>
    <property type="match status" value="1"/>
</dbReference>
<dbReference type="Gene3D" id="1.10.287.130">
    <property type="match status" value="1"/>
</dbReference>
<evidence type="ECO:0000259" key="9">
    <source>
        <dbReference type="PROSITE" id="PS50109"/>
    </source>
</evidence>
<comment type="caution">
    <text evidence="11">The sequence shown here is derived from an EMBL/GenBank/DDBJ whole genome shotgun (WGS) entry which is preliminary data.</text>
</comment>
<dbReference type="SUPFAM" id="SSF47384">
    <property type="entry name" value="Homodimeric domain of signal transducing histidine kinase"/>
    <property type="match status" value="1"/>
</dbReference>
<organism evidence="11 12">
    <name type="scientific">Neobacillus rhizophilus</name>
    <dbReference type="NCBI Taxonomy" id="2833579"/>
    <lineage>
        <taxon>Bacteria</taxon>
        <taxon>Bacillati</taxon>
        <taxon>Bacillota</taxon>
        <taxon>Bacilli</taxon>
        <taxon>Bacillales</taxon>
        <taxon>Bacillaceae</taxon>
        <taxon>Neobacillus</taxon>
    </lineage>
</organism>
<dbReference type="SUPFAM" id="SSF52091">
    <property type="entry name" value="SpoIIaa-like"/>
    <property type="match status" value="1"/>
</dbReference>
<evidence type="ECO:0000256" key="6">
    <source>
        <dbReference type="ARBA" id="ARBA00022777"/>
    </source>
</evidence>
<dbReference type="SMART" id="SM00388">
    <property type="entry name" value="HisKA"/>
    <property type="match status" value="1"/>
</dbReference>
<dbReference type="SMART" id="SM00387">
    <property type="entry name" value="HATPase_c"/>
    <property type="match status" value="1"/>
</dbReference>
<dbReference type="EMBL" id="JAGYPF010000003">
    <property type="protein sequence ID" value="MBS4213517.1"/>
    <property type="molecule type" value="Genomic_DNA"/>
</dbReference>
<dbReference type="SUPFAM" id="SSF55874">
    <property type="entry name" value="ATPase domain of HSP90 chaperone/DNA topoisomerase II/histidine kinase"/>
    <property type="match status" value="1"/>
</dbReference>
<evidence type="ECO:0000256" key="2">
    <source>
        <dbReference type="ARBA" id="ARBA00012438"/>
    </source>
</evidence>